<accession>A0AAD3XZ24</accession>
<evidence type="ECO:0000313" key="3">
    <source>
        <dbReference type="Proteomes" id="UP001279734"/>
    </source>
</evidence>
<sequence>MYCLMWLHCPEIASVYVASWLFGCMVILSGLILQRLAEVGLDGKWGYINLLKHAVDGSGHFLLMVECSRVFGLVNFAGAYLVVSKLDPVLKPPAACCSTTMRPVLPNDNVVLVGWRNSSVDFDRYC</sequence>
<comment type="caution">
    <text evidence="2">The sequence shown here is derived from an EMBL/GenBank/DDBJ whole genome shotgun (WGS) entry which is preliminary data.</text>
</comment>
<keyword evidence="1" id="KW-1133">Transmembrane helix</keyword>
<dbReference type="EMBL" id="BSYO01000023">
    <property type="protein sequence ID" value="GMH21271.1"/>
    <property type="molecule type" value="Genomic_DNA"/>
</dbReference>
<evidence type="ECO:0000313" key="2">
    <source>
        <dbReference type="EMBL" id="GMH21271.1"/>
    </source>
</evidence>
<keyword evidence="3" id="KW-1185">Reference proteome</keyword>
<protein>
    <submittedName>
        <fullName evidence="2">Uncharacterized protein</fullName>
    </submittedName>
</protein>
<organism evidence="2 3">
    <name type="scientific">Nepenthes gracilis</name>
    <name type="common">Slender pitcher plant</name>
    <dbReference type="NCBI Taxonomy" id="150966"/>
    <lineage>
        <taxon>Eukaryota</taxon>
        <taxon>Viridiplantae</taxon>
        <taxon>Streptophyta</taxon>
        <taxon>Embryophyta</taxon>
        <taxon>Tracheophyta</taxon>
        <taxon>Spermatophyta</taxon>
        <taxon>Magnoliopsida</taxon>
        <taxon>eudicotyledons</taxon>
        <taxon>Gunneridae</taxon>
        <taxon>Pentapetalae</taxon>
        <taxon>Caryophyllales</taxon>
        <taxon>Nepenthaceae</taxon>
        <taxon>Nepenthes</taxon>
    </lineage>
</organism>
<keyword evidence="1" id="KW-0812">Transmembrane</keyword>
<gene>
    <name evidence="2" type="ORF">Nepgr_023113</name>
</gene>
<proteinExistence type="predicted"/>
<keyword evidence="1" id="KW-0472">Membrane</keyword>
<dbReference type="AlphaFoldDB" id="A0AAD3XZ24"/>
<feature type="transmembrane region" description="Helical" evidence="1">
    <location>
        <begin position="12"/>
        <end position="33"/>
    </location>
</feature>
<reference evidence="2" key="1">
    <citation type="submission" date="2023-05" db="EMBL/GenBank/DDBJ databases">
        <title>Nepenthes gracilis genome sequencing.</title>
        <authorList>
            <person name="Fukushima K."/>
        </authorList>
    </citation>
    <scope>NUCLEOTIDE SEQUENCE</scope>
    <source>
        <strain evidence="2">SING2019-196</strain>
    </source>
</reference>
<dbReference type="Proteomes" id="UP001279734">
    <property type="component" value="Unassembled WGS sequence"/>
</dbReference>
<evidence type="ECO:0000256" key="1">
    <source>
        <dbReference type="SAM" id="Phobius"/>
    </source>
</evidence>
<name>A0AAD3XZ24_NEPGR</name>